<keyword evidence="3" id="KW-0966">Cell projection</keyword>
<dbReference type="Proteomes" id="UP000183894">
    <property type="component" value="Unassembled WGS sequence"/>
</dbReference>
<evidence type="ECO:0000313" key="3">
    <source>
        <dbReference type="EMBL" id="SEL40794.1"/>
    </source>
</evidence>
<keyword evidence="3" id="KW-0969">Cilium</keyword>
<dbReference type="AlphaFoldDB" id="A0A1H7PZC8"/>
<sequence>MENTMNIKQLFTDSRAVSPVIGVILMVAITVILAAVIGTFVLGLGDQVSTTAPQASFAFDYNGSNLTITHESGEALVASQINVTGDSISDEQWSTNGTTTGDKITAGNYYDVGATFTSGDVVRVVWTAESGASSSTLQKWTYNG</sequence>
<feature type="domain" description="Archaeal Type IV pilin N-terminal" evidence="2">
    <location>
        <begin position="15"/>
        <end position="86"/>
    </location>
</feature>
<evidence type="ECO:0000256" key="1">
    <source>
        <dbReference type="SAM" id="Phobius"/>
    </source>
</evidence>
<evidence type="ECO:0000259" key="2">
    <source>
        <dbReference type="Pfam" id="PF07790"/>
    </source>
</evidence>
<organism evidence="3 4">
    <name type="scientific">Haloferax larsenii</name>
    <dbReference type="NCBI Taxonomy" id="302484"/>
    <lineage>
        <taxon>Archaea</taxon>
        <taxon>Methanobacteriati</taxon>
        <taxon>Methanobacteriota</taxon>
        <taxon>Stenosarchaea group</taxon>
        <taxon>Halobacteria</taxon>
        <taxon>Halobacteriales</taxon>
        <taxon>Haloferacaceae</taxon>
        <taxon>Haloferax</taxon>
    </lineage>
</organism>
<keyword evidence="1" id="KW-0812">Transmembrane</keyword>
<evidence type="ECO:0000313" key="4">
    <source>
        <dbReference type="Proteomes" id="UP000183894"/>
    </source>
</evidence>
<dbReference type="InterPro" id="IPR013373">
    <property type="entry name" value="Flagellin/pilin_N_arc"/>
</dbReference>
<keyword evidence="1" id="KW-1133">Transmembrane helix</keyword>
<dbReference type="Pfam" id="PF07790">
    <property type="entry name" value="Pilin_N"/>
    <property type="match status" value="1"/>
</dbReference>
<keyword evidence="1" id="KW-0472">Membrane</keyword>
<dbReference type="PANTHER" id="PTHR38138:SF1">
    <property type="entry name" value="ARCHAEAL TYPE IV PILIN N-TERMINAL DOMAIN-CONTAINING PROTEIN"/>
    <property type="match status" value="1"/>
</dbReference>
<reference evidence="3 4" key="1">
    <citation type="submission" date="2016-10" db="EMBL/GenBank/DDBJ databases">
        <authorList>
            <person name="de Groot N.N."/>
        </authorList>
    </citation>
    <scope>NUCLEOTIDE SEQUENCE [LARGE SCALE GENOMIC DNA]</scope>
    <source>
        <strain evidence="3 4">CDM_5</strain>
    </source>
</reference>
<feature type="transmembrane region" description="Helical" evidence="1">
    <location>
        <begin position="20"/>
        <end position="44"/>
    </location>
</feature>
<dbReference type="EMBL" id="FOAD01000004">
    <property type="protein sequence ID" value="SEL40794.1"/>
    <property type="molecule type" value="Genomic_DNA"/>
</dbReference>
<keyword evidence="3" id="KW-0282">Flagellum</keyword>
<dbReference type="PANTHER" id="PTHR38138">
    <property type="entry name" value="VNG6441H"/>
    <property type="match status" value="1"/>
</dbReference>
<protein>
    <submittedName>
        <fullName evidence="3">Flagellin N-terminal-like domain-containing protein</fullName>
    </submittedName>
</protein>
<dbReference type="InterPro" id="IPR012859">
    <property type="entry name" value="Pilin_N_archaeal"/>
</dbReference>
<accession>A0A1H7PZC8</accession>
<proteinExistence type="predicted"/>
<name>A0A1H7PZC8_HALLR</name>
<gene>
    <name evidence="3" type="ORF">SAMN04488691_104242</name>
</gene>
<dbReference type="NCBIfam" id="TIGR02537">
    <property type="entry name" value="arch_flag_Nterm"/>
    <property type="match status" value="1"/>
</dbReference>